<dbReference type="AlphaFoldDB" id="D0LVT2"/>
<dbReference type="OrthoDB" id="5540133at2"/>
<accession>D0LVT2</accession>
<gene>
    <name evidence="2" type="ordered locus">Hoch_1514</name>
</gene>
<evidence type="ECO:0000313" key="2">
    <source>
        <dbReference type="EMBL" id="ACY14066.1"/>
    </source>
</evidence>
<sequence>MNENRQFEFHALHELQRRVARNDARLRILFGGALGAALVALLIWAPVALSEPDSPFSGVFDDMYHFSPNTPAVADEINSNFARLRSLDVENAEAIANLAVSPVDGERLLDATITANKLADNAVDAQVRDYIREKCFIFIGWRDHCNNCDTTPSWFAKHRVGRTSNGCDDGAGERTCKGGWAGVGTSGDVDGNDQFYVRLQCD</sequence>
<dbReference type="HOGENOM" id="CLU_1353058_0_0_7"/>
<proteinExistence type="predicted"/>
<dbReference type="Proteomes" id="UP000001880">
    <property type="component" value="Chromosome"/>
</dbReference>
<name>D0LVT2_HALO1</name>
<keyword evidence="1" id="KW-0472">Membrane</keyword>
<keyword evidence="3" id="KW-1185">Reference proteome</keyword>
<dbReference type="RefSeq" id="WP_012826675.1">
    <property type="nucleotide sequence ID" value="NC_013440.1"/>
</dbReference>
<keyword evidence="1" id="KW-1133">Transmembrane helix</keyword>
<evidence type="ECO:0000256" key="1">
    <source>
        <dbReference type="SAM" id="Phobius"/>
    </source>
</evidence>
<organism evidence="2 3">
    <name type="scientific">Haliangium ochraceum (strain DSM 14365 / JCM 11303 / SMP-2)</name>
    <dbReference type="NCBI Taxonomy" id="502025"/>
    <lineage>
        <taxon>Bacteria</taxon>
        <taxon>Pseudomonadati</taxon>
        <taxon>Myxococcota</taxon>
        <taxon>Polyangia</taxon>
        <taxon>Haliangiales</taxon>
        <taxon>Kofleriaceae</taxon>
        <taxon>Haliangium</taxon>
    </lineage>
</organism>
<dbReference type="KEGG" id="hoh:Hoch_1514"/>
<feature type="transmembrane region" description="Helical" evidence="1">
    <location>
        <begin position="26"/>
        <end position="47"/>
    </location>
</feature>
<reference evidence="2 3" key="1">
    <citation type="journal article" date="2010" name="Stand. Genomic Sci.">
        <title>Complete genome sequence of Haliangium ochraceum type strain (SMP-2).</title>
        <authorList>
            <consortium name="US DOE Joint Genome Institute (JGI-PGF)"/>
            <person name="Ivanova N."/>
            <person name="Daum C."/>
            <person name="Lang E."/>
            <person name="Abt B."/>
            <person name="Kopitz M."/>
            <person name="Saunders E."/>
            <person name="Lapidus A."/>
            <person name="Lucas S."/>
            <person name="Glavina Del Rio T."/>
            <person name="Nolan M."/>
            <person name="Tice H."/>
            <person name="Copeland A."/>
            <person name="Cheng J.F."/>
            <person name="Chen F."/>
            <person name="Bruce D."/>
            <person name="Goodwin L."/>
            <person name="Pitluck S."/>
            <person name="Mavromatis K."/>
            <person name="Pati A."/>
            <person name="Mikhailova N."/>
            <person name="Chen A."/>
            <person name="Palaniappan K."/>
            <person name="Land M."/>
            <person name="Hauser L."/>
            <person name="Chang Y.J."/>
            <person name="Jeffries C.D."/>
            <person name="Detter J.C."/>
            <person name="Brettin T."/>
            <person name="Rohde M."/>
            <person name="Goker M."/>
            <person name="Bristow J."/>
            <person name="Markowitz V."/>
            <person name="Eisen J.A."/>
            <person name="Hugenholtz P."/>
            <person name="Kyrpides N.C."/>
            <person name="Klenk H.P."/>
        </authorList>
    </citation>
    <scope>NUCLEOTIDE SEQUENCE [LARGE SCALE GENOMIC DNA]</scope>
    <source>
        <strain evidence="3">DSM 14365 / CIP 107738 / JCM 11303 / AJ 13395 / SMP-2</strain>
    </source>
</reference>
<dbReference type="EMBL" id="CP001804">
    <property type="protein sequence ID" value="ACY14066.1"/>
    <property type="molecule type" value="Genomic_DNA"/>
</dbReference>
<evidence type="ECO:0000313" key="3">
    <source>
        <dbReference type="Proteomes" id="UP000001880"/>
    </source>
</evidence>
<protein>
    <submittedName>
        <fullName evidence="2">Uncharacterized protein</fullName>
    </submittedName>
</protein>
<keyword evidence="1" id="KW-0812">Transmembrane</keyword>